<dbReference type="Proteomes" id="UP000753802">
    <property type="component" value="Unassembled WGS sequence"/>
</dbReference>
<dbReference type="InterPro" id="IPR011055">
    <property type="entry name" value="Dup_hybrid_motif"/>
</dbReference>
<feature type="chain" id="PRO_5047346682" description="Peptidase family M23" evidence="1">
    <location>
        <begin position="21"/>
        <end position="154"/>
    </location>
</feature>
<comment type="caution">
    <text evidence="2">The sequence shown here is derived from an EMBL/GenBank/DDBJ whole genome shotgun (WGS) entry which is preliminary data.</text>
</comment>
<proteinExistence type="predicted"/>
<keyword evidence="1" id="KW-0732">Signal</keyword>
<dbReference type="EMBL" id="JAACJS010000011">
    <property type="protein sequence ID" value="NCI49613.1"/>
    <property type="molecule type" value="Genomic_DNA"/>
</dbReference>
<gene>
    <name evidence="2" type="ORF">GWC95_06750</name>
</gene>
<feature type="signal peptide" evidence="1">
    <location>
        <begin position="1"/>
        <end position="20"/>
    </location>
</feature>
<reference evidence="2 3" key="1">
    <citation type="submission" date="2020-01" db="EMBL/GenBank/DDBJ databases">
        <title>Genome analysis.</title>
        <authorList>
            <person name="Wu S."/>
            <person name="Wang G."/>
        </authorList>
    </citation>
    <scope>NUCLEOTIDE SEQUENCE [LARGE SCALE GENOMIC DNA]</scope>
    <source>
        <strain evidence="2 3">SYL130</strain>
    </source>
</reference>
<protein>
    <recommendedName>
        <fullName evidence="4">Peptidase family M23</fullName>
    </recommendedName>
</protein>
<evidence type="ECO:0000313" key="2">
    <source>
        <dbReference type="EMBL" id="NCI49613.1"/>
    </source>
</evidence>
<evidence type="ECO:0008006" key="4">
    <source>
        <dbReference type="Google" id="ProtNLM"/>
    </source>
</evidence>
<evidence type="ECO:0000256" key="1">
    <source>
        <dbReference type="SAM" id="SignalP"/>
    </source>
</evidence>
<name>A0ABW9ZWM1_9BACT</name>
<keyword evidence="3" id="KW-1185">Reference proteome</keyword>
<dbReference type="Gene3D" id="2.70.70.10">
    <property type="entry name" value="Glucose Permease (Domain IIA)"/>
    <property type="match status" value="1"/>
</dbReference>
<sequence>MRILIVFLTCVISSCCFAQANRKTVTLKTKTPFRNSRVVPVKLPVTKAADRIAGVVIAGDQNIDSVFSLVTGLVIRIEKVGNADMVSVRHGRYVVFLTGVFEKLMAKEWQWVTKGQPLAVMRAAGQETNQVDVAIYKKDKRLSENEVLEYLKAL</sequence>
<dbReference type="PROSITE" id="PS51257">
    <property type="entry name" value="PROKAR_LIPOPROTEIN"/>
    <property type="match status" value="1"/>
</dbReference>
<organism evidence="2 3">
    <name type="scientific">Sediminibacterium roseum</name>
    <dbReference type="NCBI Taxonomy" id="1978412"/>
    <lineage>
        <taxon>Bacteria</taxon>
        <taxon>Pseudomonadati</taxon>
        <taxon>Bacteroidota</taxon>
        <taxon>Chitinophagia</taxon>
        <taxon>Chitinophagales</taxon>
        <taxon>Chitinophagaceae</taxon>
        <taxon>Sediminibacterium</taxon>
    </lineage>
</organism>
<dbReference type="RefSeq" id="WP_161817925.1">
    <property type="nucleotide sequence ID" value="NZ_JAACJS010000011.1"/>
</dbReference>
<accession>A0ABW9ZWM1</accession>
<evidence type="ECO:0000313" key="3">
    <source>
        <dbReference type="Proteomes" id="UP000753802"/>
    </source>
</evidence>